<protein>
    <recommendedName>
        <fullName evidence="5">Lipoprotein</fullName>
    </recommendedName>
</protein>
<proteinExistence type="predicted"/>
<evidence type="ECO:0000313" key="3">
    <source>
        <dbReference type="EMBL" id="MEC5386235.1"/>
    </source>
</evidence>
<gene>
    <name evidence="3" type="ORF">VVD49_10905</name>
</gene>
<keyword evidence="4" id="KW-1185">Reference proteome</keyword>
<reference evidence="3 4" key="1">
    <citation type="submission" date="2024-01" db="EMBL/GenBank/DDBJ databases">
        <title>Uliginosibacterium soil sp. nov.</title>
        <authorList>
            <person name="Lv Y."/>
        </authorList>
    </citation>
    <scope>NUCLEOTIDE SEQUENCE [LARGE SCALE GENOMIC DNA]</scope>
    <source>
        <strain evidence="3 4">H3</strain>
    </source>
</reference>
<evidence type="ECO:0000256" key="1">
    <source>
        <dbReference type="SAM" id="MobiDB-lite"/>
    </source>
</evidence>
<feature type="signal peptide" evidence="2">
    <location>
        <begin position="1"/>
        <end position="23"/>
    </location>
</feature>
<comment type="caution">
    <text evidence="3">The sequence shown here is derived from an EMBL/GenBank/DDBJ whole genome shotgun (WGS) entry which is preliminary data.</text>
</comment>
<feature type="compositionally biased region" description="Pro residues" evidence="1">
    <location>
        <begin position="30"/>
        <end position="40"/>
    </location>
</feature>
<accession>A0ABU6K5F4</accession>
<dbReference type="RefSeq" id="WP_327599207.1">
    <property type="nucleotide sequence ID" value="NZ_JAYXHS010000002.1"/>
</dbReference>
<dbReference type="EMBL" id="JAYXHS010000002">
    <property type="protein sequence ID" value="MEC5386235.1"/>
    <property type="molecule type" value="Genomic_DNA"/>
</dbReference>
<name>A0ABU6K5F4_9RHOO</name>
<evidence type="ECO:0008006" key="5">
    <source>
        <dbReference type="Google" id="ProtNLM"/>
    </source>
</evidence>
<dbReference type="Proteomes" id="UP001331561">
    <property type="component" value="Unassembled WGS sequence"/>
</dbReference>
<sequence length="202" mass="21719">MQMKTTSALCALAISILAGCATSGDEAPKTAPPPVAPAPAPAVAKAPAPIDSTIAWRQGKEQDLAEARSLASKAQSMKIPVVVKTGRAQKRDEAYNKTEQLDAVKNVTLRPLALDKIGKNDKIWAEVIRQIGKHAAQANVHEPQQILVSVTKGTKARVTQWINEGVTSANNGQSPEIQVFETTQTKDAAVFYQPQDQKQFLN</sequence>
<feature type="chain" id="PRO_5046041023" description="Lipoprotein" evidence="2">
    <location>
        <begin position="24"/>
        <end position="202"/>
    </location>
</feature>
<evidence type="ECO:0000256" key="2">
    <source>
        <dbReference type="SAM" id="SignalP"/>
    </source>
</evidence>
<dbReference type="PROSITE" id="PS51257">
    <property type="entry name" value="PROKAR_LIPOPROTEIN"/>
    <property type="match status" value="1"/>
</dbReference>
<organism evidence="3 4">
    <name type="scientific">Uliginosibacterium silvisoli</name>
    <dbReference type="NCBI Taxonomy" id="3114758"/>
    <lineage>
        <taxon>Bacteria</taxon>
        <taxon>Pseudomonadati</taxon>
        <taxon>Pseudomonadota</taxon>
        <taxon>Betaproteobacteria</taxon>
        <taxon>Rhodocyclales</taxon>
        <taxon>Zoogloeaceae</taxon>
        <taxon>Uliginosibacterium</taxon>
    </lineage>
</organism>
<feature type="region of interest" description="Disordered" evidence="1">
    <location>
        <begin position="24"/>
        <end position="46"/>
    </location>
</feature>
<evidence type="ECO:0000313" key="4">
    <source>
        <dbReference type="Proteomes" id="UP001331561"/>
    </source>
</evidence>
<keyword evidence="2" id="KW-0732">Signal</keyword>